<accession>A0A100IHU1</accession>
<feature type="compositionally biased region" description="Basic residues" evidence="2">
    <location>
        <begin position="638"/>
        <end position="647"/>
    </location>
</feature>
<dbReference type="VEuPathDB" id="FungiDB:M747DRAFT_361878"/>
<evidence type="ECO:0000313" key="4">
    <source>
        <dbReference type="Proteomes" id="UP000068243"/>
    </source>
</evidence>
<proteinExistence type="predicted"/>
<name>A0A100IHU1_ASPNG</name>
<feature type="region of interest" description="Disordered" evidence="2">
    <location>
        <begin position="436"/>
        <end position="682"/>
    </location>
</feature>
<comment type="caution">
    <text evidence="3">The sequence shown here is derived from an EMBL/GenBank/DDBJ whole genome shotgun (WGS) entry which is preliminary data.</text>
</comment>
<gene>
    <name evidence="3" type="ORF">ABL_04206</name>
</gene>
<keyword evidence="1" id="KW-0175">Coiled coil</keyword>
<dbReference type="EMBL" id="BCMY01000006">
    <property type="protein sequence ID" value="GAQ41520.1"/>
    <property type="molecule type" value="Genomic_DNA"/>
</dbReference>
<evidence type="ECO:0000313" key="3">
    <source>
        <dbReference type="EMBL" id="GAQ41520.1"/>
    </source>
</evidence>
<feature type="compositionally biased region" description="Basic and acidic residues" evidence="2">
    <location>
        <begin position="436"/>
        <end position="484"/>
    </location>
</feature>
<evidence type="ECO:0000256" key="2">
    <source>
        <dbReference type="SAM" id="MobiDB-lite"/>
    </source>
</evidence>
<dbReference type="AlphaFoldDB" id="A0A100IHU1"/>
<protein>
    <submittedName>
        <fullName evidence="3">Uncharacterized protein</fullName>
    </submittedName>
</protein>
<dbReference type="VEuPathDB" id="FungiDB:ATCC64974_104710"/>
<dbReference type="Proteomes" id="UP000068243">
    <property type="component" value="Unassembled WGS sequence"/>
</dbReference>
<dbReference type="VEuPathDB" id="FungiDB:An08g02020"/>
<sequence>MGIMAKASRNPTADALAVGKLIGLSSPFLSSYRLVIALITQPRHTNPFKIGSYLRANMGKGKKTRNTSLHTVHEDMDPVSVEEAPGENETIRELQERIAHLQEELDDFRKLYRKQWWTAGSDIHGWEAIPIEYDQEFKKLFYRAKLWADQWVEMETAALAEFSASEKQTILQSLEGYCVQDLDWDTFIESLPYPTCEVVPRALAQTMLVKDIVDKFFENPFWYFEGKPDFDDTEVPRKSCLSLAEHLQHVYQQFLTVNPKSASLWKTETVRLANSVNGNQADNTELGRHTKCRREESARSFASAMLKHPPFRMLLRKSKDTVDREATLIKYYERAERLAIDLSCSHGTCTYRNLTRLASPLFQRGEPWVTADYRHSIRPDEPRLDGHRILFILQPAVSRIRGAFPDGQLEEWTQAAAVIEDAQCTKEVWEKRLKEQSVKDAETYGREEEEKAQDRAILERETREMEGCEEQQRAEEDKKNESRIQGKKNAPVKQEIEAKGEEEPEISAPKRARRTRETTRTMAIEQENEERGEGEPESPSPKRARRTRETTRTMAIEQENEERGEGEPESPSPKRARRTRETTRTMAIEQENEERGEGEPESPSPKRARRTRETTRTMAIEQENEEKGEKEPEISAPKRARRTRGTTRTKVVQQVEGTEDGPSGEKVEAKKRGRWANRKTTK</sequence>
<feature type="compositionally biased region" description="Basic residues" evidence="2">
    <location>
        <begin position="671"/>
        <end position="682"/>
    </location>
</feature>
<feature type="coiled-coil region" evidence="1">
    <location>
        <begin position="84"/>
        <end position="111"/>
    </location>
</feature>
<organism evidence="3 4">
    <name type="scientific">Aspergillus niger</name>
    <dbReference type="NCBI Taxonomy" id="5061"/>
    <lineage>
        <taxon>Eukaryota</taxon>
        <taxon>Fungi</taxon>
        <taxon>Dikarya</taxon>
        <taxon>Ascomycota</taxon>
        <taxon>Pezizomycotina</taxon>
        <taxon>Eurotiomycetes</taxon>
        <taxon>Eurotiomycetidae</taxon>
        <taxon>Eurotiales</taxon>
        <taxon>Aspergillaceae</taxon>
        <taxon>Aspergillus</taxon>
        <taxon>Aspergillus subgen. Circumdati</taxon>
    </lineage>
</organism>
<evidence type="ECO:0000256" key="1">
    <source>
        <dbReference type="SAM" id="Coils"/>
    </source>
</evidence>
<reference evidence="4" key="1">
    <citation type="journal article" date="2016" name="Genome Announc.">
        <title>Draft genome sequence of Aspergillus niger strain An76.</title>
        <authorList>
            <person name="Gong W."/>
            <person name="Cheng Z."/>
            <person name="Zhang H."/>
            <person name="Liu L."/>
            <person name="Gao P."/>
            <person name="Wang L."/>
        </authorList>
    </citation>
    <scope>NUCLEOTIDE SEQUENCE [LARGE SCALE GENOMIC DNA]</scope>
    <source>
        <strain evidence="4">An76</strain>
    </source>
</reference>
<dbReference type="OMA" id="CVQDLDW"/>
<dbReference type="VEuPathDB" id="FungiDB:ASPNIDRAFT2_1227170"/>
<dbReference type="OrthoDB" id="4156714at2759"/>